<dbReference type="EMBL" id="ML119844">
    <property type="protein sequence ID" value="RPA72820.1"/>
    <property type="molecule type" value="Genomic_DNA"/>
</dbReference>
<dbReference type="AlphaFoldDB" id="A0A3N4HLV5"/>
<gene>
    <name evidence="1" type="ORF">BJ508DRAFT_381353</name>
</gene>
<protein>
    <submittedName>
        <fullName evidence="1">Uncharacterized protein</fullName>
    </submittedName>
</protein>
<name>A0A3N4HLV5_ASCIM</name>
<proteinExistence type="predicted"/>
<evidence type="ECO:0000313" key="1">
    <source>
        <dbReference type="EMBL" id="RPA72820.1"/>
    </source>
</evidence>
<organism evidence="1 2">
    <name type="scientific">Ascobolus immersus RN42</name>
    <dbReference type="NCBI Taxonomy" id="1160509"/>
    <lineage>
        <taxon>Eukaryota</taxon>
        <taxon>Fungi</taxon>
        <taxon>Dikarya</taxon>
        <taxon>Ascomycota</taxon>
        <taxon>Pezizomycotina</taxon>
        <taxon>Pezizomycetes</taxon>
        <taxon>Pezizales</taxon>
        <taxon>Ascobolaceae</taxon>
        <taxon>Ascobolus</taxon>
    </lineage>
</organism>
<dbReference type="Proteomes" id="UP000275078">
    <property type="component" value="Unassembled WGS sequence"/>
</dbReference>
<evidence type="ECO:0000313" key="2">
    <source>
        <dbReference type="Proteomes" id="UP000275078"/>
    </source>
</evidence>
<keyword evidence="2" id="KW-1185">Reference proteome</keyword>
<accession>A0A3N4HLV5</accession>
<sequence length="281" mass="32183">MIDRSSLLTLYTLPQGPIYEQYSRNLLRHLLTTTTTLSTLPLSLHPPLNANLQLGSRKRDPRLPPGPHTFTTNWPIIDTIARLELFLILLKHLLPPPPRYPDLEPGMKYTVSLHAMINNMKDGLWYELSCLVPCDGHPGVKLGWENERFRKGLARGIQIELIERWLDVVMGEIRDAFWVLCGFDISDDGGVFEVFERKGVRLEDFRGRVELVERYFAAFEAFGEKGRRGSLKSVERFGILGGKCWPGVRFLVGLRCESVEVRIGRYLCERDDRGLGEEGCW</sequence>
<reference evidence="1 2" key="1">
    <citation type="journal article" date="2018" name="Nat. Ecol. Evol.">
        <title>Pezizomycetes genomes reveal the molecular basis of ectomycorrhizal truffle lifestyle.</title>
        <authorList>
            <person name="Murat C."/>
            <person name="Payen T."/>
            <person name="Noel B."/>
            <person name="Kuo A."/>
            <person name="Morin E."/>
            <person name="Chen J."/>
            <person name="Kohler A."/>
            <person name="Krizsan K."/>
            <person name="Balestrini R."/>
            <person name="Da Silva C."/>
            <person name="Montanini B."/>
            <person name="Hainaut M."/>
            <person name="Levati E."/>
            <person name="Barry K.W."/>
            <person name="Belfiori B."/>
            <person name="Cichocki N."/>
            <person name="Clum A."/>
            <person name="Dockter R.B."/>
            <person name="Fauchery L."/>
            <person name="Guy J."/>
            <person name="Iotti M."/>
            <person name="Le Tacon F."/>
            <person name="Lindquist E.A."/>
            <person name="Lipzen A."/>
            <person name="Malagnac F."/>
            <person name="Mello A."/>
            <person name="Molinier V."/>
            <person name="Miyauchi S."/>
            <person name="Poulain J."/>
            <person name="Riccioni C."/>
            <person name="Rubini A."/>
            <person name="Sitrit Y."/>
            <person name="Splivallo R."/>
            <person name="Traeger S."/>
            <person name="Wang M."/>
            <person name="Zifcakova L."/>
            <person name="Wipf D."/>
            <person name="Zambonelli A."/>
            <person name="Paolocci F."/>
            <person name="Nowrousian M."/>
            <person name="Ottonello S."/>
            <person name="Baldrian P."/>
            <person name="Spatafora J.W."/>
            <person name="Henrissat B."/>
            <person name="Nagy L.G."/>
            <person name="Aury J.M."/>
            <person name="Wincker P."/>
            <person name="Grigoriev I.V."/>
            <person name="Bonfante P."/>
            <person name="Martin F.M."/>
        </authorList>
    </citation>
    <scope>NUCLEOTIDE SEQUENCE [LARGE SCALE GENOMIC DNA]</scope>
    <source>
        <strain evidence="1 2">RN42</strain>
    </source>
</reference>